<sequence length="331" mass="37468">MFLLDPKEGSLIHSLIHLKIVPLHACHVPGAKGNSHVKAALMDTGVAGVTYFLLFTQVSEAAMARVPEPTSEMSYYCSDNENDLFFEADGPRKMKCCFQDLNNSFLEDEGIQLHISHQLQNKSLRHFVSVVVALEKLKKISLPCSQLFQDDDLKNVFSCIFEEEPIISEACDDDALVCDAPLQSVDCKFRDVNQKSLVLYNSYELRALHLNGSSVNQQAVFRMSFVQGDESSNKIPVALCIKEKNLYLSCVMKDGKPTLQLEMLDPRVYPKKKMEKRFVFNKTQIKHRLEFESSQFPNWYISTSQAEEMPVFLGNTKGGQDITDFTMEPTS</sequence>
<evidence type="ECO:0000313" key="18">
    <source>
        <dbReference type="RefSeq" id="XP_040479139.1"/>
    </source>
</evidence>
<evidence type="ECO:0000256" key="14">
    <source>
        <dbReference type="RuleBase" id="RU364119"/>
    </source>
</evidence>
<evidence type="ECO:0000256" key="4">
    <source>
        <dbReference type="ARBA" id="ARBA00022490"/>
    </source>
</evidence>
<dbReference type="GO" id="GO:0033092">
    <property type="term" value="P:positive regulation of immature T cell proliferation in thymus"/>
    <property type="evidence" value="ECO:0007669"/>
    <property type="project" value="TreeGrafter"/>
</dbReference>
<dbReference type="GO" id="GO:0071466">
    <property type="term" value="P:cellular response to xenobiotic stimulus"/>
    <property type="evidence" value="ECO:0007669"/>
    <property type="project" value="Ensembl"/>
</dbReference>
<name>A0A452TSY3_URSMA</name>
<dbReference type="GO" id="GO:1903597">
    <property type="term" value="P:negative regulation of gap junction assembly"/>
    <property type="evidence" value="ECO:0007669"/>
    <property type="project" value="Ensembl"/>
</dbReference>
<dbReference type="GO" id="GO:0045429">
    <property type="term" value="P:positive regulation of nitric oxide biosynthetic process"/>
    <property type="evidence" value="ECO:0007669"/>
    <property type="project" value="Ensembl"/>
</dbReference>
<dbReference type="GO" id="GO:0043123">
    <property type="term" value="P:positive regulation of canonical NF-kappaB signal transduction"/>
    <property type="evidence" value="ECO:0007669"/>
    <property type="project" value="Ensembl"/>
</dbReference>
<evidence type="ECO:0000313" key="17">
    <source>
        <dbReference type="Proteomes" id="UP000261680"/>
    </source>
</evidence>
<keyword evidence="17" id="KW-1185">Reference proteome</keyword>
<dbReference type="OrthoDB" id="9449069at2759"/>
<dbReference type="GO" id="GO:0060252">
    <property type="term" value="P:positive regulation of glial cell proliferation"/>
    <property type="evidence" value="ECO:0007669"/>
    <property type="project" value="Ensembl"/>
</dbReference>
<dbReference type="GO" id="GO:0071222">
    <property type="term" value="P:cellular response to lipopolysaccharide"/>
    <property type="evidence" value="ECO:0007669"/>
    <property type="project" value="TreeGrafter"/>
</dbReference>
<dbReference type="GO" id="GO:0050729">
    <property type="term" value="P:positive regulation of inflammatory response"/>
    <property type="evidence" value="ECO:0007669"/>
    <property type="project" value="Ensembl"/>
</dbReference>
<reference evidence="18" key="2">
    <citation type="submission" date="2025-04" db="UniProtKB">
        <authorList>
            <consortium name="RefSeq"/>
        </authorList>
    </citation>
    <scope>IDENTIFICATION</scope>
    <source>
        <tissue evidence="18">Whole blood</tissue>
    </source>
</reference>
<comment type="subcellular location">
    <subcellularLocation>
        <location evidence="14">Cytoplasm</location>
        <location evidence="14">Cytosol</location>
    </subcellularLocation>
    <subcellularLocation>
        <location evidence="14">Secreted</location>
    </subcellularLocation>
    <subcellularLocation>
        <location evidence="1 14">Lysosome</location>
    </subcellularLocation>
    <subcellularLocation>
        <location evidence="2 14">Secreted</location>
        <location evidence="2 14">Extracellular exosome</location>
    </subcellularLocation>
    <text evidence="14">The precursor is cytosolic. In response to inflammasome-activating signals, such as ATP for NLRP3 inflammasome or bacterial flagellin for NLRC4 inflammasome, cleaved and secreted. Mature form is secreted and released in the extracellular milieu by passing through the gasdermin-D (GSDMD) pore. In contrast, the precursor form is not released, due to the presence of an acidic region that is proteolytically removed by CASP1 during maturation. The secretion is dependent on protein unfolding and facilitated by the cargo receptor TMED10.</text>
</comment>
<dbReference type="GO" id="GO:0030335">
    <property type="term" value="P:positive regulation of cell migration"/>
    <property type="evidence" value="ECO:0007669"/>
    <property type="project" value="Ensembl"/>
</dbReference>
<dbReference type="Gene3D" id="2.80.10.50">
    <property type="match status" value="1"/>
</dbReference>
<keyword evidence="7 13" id="KW-0666">Pyrogen</keyword>
<dbReference type="GeneTree" id="ENSGT00950000182943"/>
<dbReference type="GO" id="GO:0032729">
    <property type="term" value="P:positive regulation of type II interferon production"/>
    <property type="evidence" value="ECO:0007669"/>
    <property type="project" value="Ensembl"/>
</dbReference>
<dbReference type="GO" id="GO:0005125">
    <property type="term" value="F:cytokine activity"/>
    <property type="evidence" value="ECO:0007669"/>
    <property type="project" value="UniProtKB-UniRule"/>
</dbReference>
<dbReference type="InterPro" id="IPR003502">
    <property type="entry name" value="IL-1_propep"/>
</dbReference>
<dbReference type="GO" id="GO:1905075">
    <property type="term" value="P:positive regulation of tight junction disassembly"/>
    <property type="evidence" value="ECO:0007669"/>
    <property type="project" value="Ensembl"/>
</dbReference>
<evidence type="ECO:0000313" key="16">
    <source>
        <dbReference type="Ensembl" id="ENSUMAP00000011371"/>
    </source>
</evidence>
<dbReference type="GO" id="GO:0050830">
    <property type="term" value="P:defense response to Gram-positive bacterium"/>
    <property type="evidence" value="ECO:0007669"/>
    <property type="project" value="Ensembl"/>
</dbReference>
<dbReference type="GO" id="GO:2000556">
    <property type="term" value="P:positive regulation of T-helper 1 cell cytokine production"/>
    <property type="evidence" value="ECO:0007669"/>
    <property type="project" value="Ensembl"/>
</dbReference>
<comment type="similarity">
    <text evidence="3 13">Belongs to the IL-1 family.</text>
</comment>
<dbReference type="GO" id="GO:0051897">
    <property type="term" value="P:positive regulation of phosphatidylinositol 3-kinase/protein kinase B signal transduction"/>
    <property type="evidence" value="ECO:0007669"/>
    <property type="project" value="Ensembl"/>
</dbReference>
<dbReference type="GO" id="GO:0071639">
    <property type="term" value="P:positive regulation of monocyte chemotactic protein-1 production"/>
    <property type="evidence" value="ECO:0007669"/>
    <property type="project" value="Ensembl"/>
</dbReference>
<dbReference type="GO" id="GO:0032725">
    <property type="term" value="P:positive regulation of granulocyte macrophage colony-stimulating factor production"/>
    <property type="evidence" value="ECO:0007669"/>
    <property type="project" value="Ensembl"/>
</dbReference>
<dbReference type="CTD" id="3553"/>
<evidence type="ECO:0000256" key="7">
    <source>
        <dbReference type="ARBA" id="ARBA00022620"/>
    </source>
</evidence>
<organism evidence="16">
    <name type="scientific">Ursus maritimus</name>
    <name type="common">Polar bear</name>
    <name type="synonym">Thalarctos maritimus</name>
    <dbReference type="NCBI Taxonomy" id="29073"/>
    <lineage>
        <taxon>Eukaryota</taxon>
        <taxon>Metazoa</taxon>
        <taxon>Chordata</taxon>
        <taxon>Craniata</taxon>
        <taxon>Vertebrata</taxon>
        <taxon>Euteleostomi</taxon>
        <taxon>Mammalia</taxon>
        <taxon>Eutheria</taxon>
        <taxon>Laurasiatheria</taxon>
        <taxon>Carnivora</taxon>
        <taxon>Caniformia</taxon>
        <taxon>Ursidae</taxon>
        <taxon>Ursus</taxon>
    </lineage>
</organism>
<evidence type="ECO:0000256" key="2">
    <source>
        <dbReference type="ARBA" id="ARBA00004550"/>
    </source>
</evidence>
<dbReference type="PRINTS" id="PR01357">
    <property type="entry name" value="INTRLEUKN1AB"/>
</dbReference>
<dbReference type="GO" id="GO:0032743">
    <property type="term" value="P:positive regulation of interleukin-2 production"/>
    <property type="evidence" value="ECO:0007669"/>
    <property type="project" value="Ensembl"/>
</dbReference>
<keyword evidence="4 14" id="KW-0963">Cytoplasm</keyword>
<dbReference type="InterPro" id="IPR020877">
    <property type="entry name" value="IL-1_CS"/>
</dbReference>
<evidence type="ECO:0000256" key="1">
    <source>
        <dbReference type="ARBA" id="ARBA00004371"/>
    </source>
</evidence>
<dbReference type="InterPro" id="IPR008996">
    <property type="entry name" value="IL1/FGF"/>
</dbReference>
<dbReference type="AlphaFoldDB" id="A0A452TSY3"/>
<dbReference type="GeneID" id="103671495"/>
<dbReference type="GO" id="GO:0005178">
    <property type="term" value="F:integrin binding"/>
    <property type="evidence" value="ECO:0007669"/>
    <property type="project" value="Ensembl"/>
</dbReference>
<dbReference type="GO" id="GO:1901224">
    <property type="term" value="P:positive regulation of non-canonical NF-kappaB signal transduction"/>
    <property type="evidence" value="ECO:0007669"/>
    <property type="project" value="Ensembl"/>
</dbReference>
<dbReference type="GO" id="GO:0006955">
    <property type="term" value="P:immune response"/>
    <property type="evidence" value="ECO:0007669"/>
    <property type="project" value="InterPro"/>
</dbReference>
<dbReference type="GO" id="GO:0070498">
    <property type="term" value="P:interleukin-1-mediated signaling pathway"/>
    <property type="evidence" value="ECO:0007669"/>
    <property type="project" value="Ensembl"/>
</dbReference>
<keyword evidence="9 14" id="KW-0458">Lysosome</keyword>
<dbReference type="GO" id="GO:0019904">
    <property type="term" value="F:protein domain specific binding"/>
    <property type="evidence" value="ECO:0007669"/>
    <property type="project" value="Ensembl"/>
</dbReference>
<comment type="subunit">
    <text evidence="11">Monomer. In its precursor form, weakly interacts with full-length MEFV; the mature cytokine does not interact at all. Interacts with integrins ITGAV:ITGBV and ITGA5:ITGB1; integrin-binding is required for IL1B signaling. Interacts with cargo receptor TMED10; the interaction is direct and is required for the secretion of IL1B mature form. Interacts with HSP90AB1; the interaction facilitates cargo translocation into the ERGIC. Interacts with HSP90B1; the interaction facilitates cargo translocation into the ERGIC.</text>
</comment>
<dbReference type="GO" id="GO:0005615">
    <property type="term" value="C:extracellular space"/>
    <property type="evidence" value="ECO:0007669"/>
    <property type="project" value="UniProtKB-KW"/>
</dbReference>
<dbReference type="PANTHER" id="PTHR10078:SF30">
    <property type="entry name" value="INTERLEUKIN-1 BETA"/>
    <property type="match status" value="1"/>
</dbReference>
<dbReference type="GO" id="GO:0032757">
    <property type="term" value="P:positive regulation of interleukin-8 production"/>
    <property type="evidence" value="ECO:0007669"/>
    <property type="project" value="Ensembl"/>
</dbReference>
<protein>
    <recommendedName>
        <fullName evidence="13 14">Multifunctional fusion protein</fullName>
    </recommendedName>
    <domain>
        <recommendedName>
            <fullName evidence="13">Interleukin-1</fullName>
        </recommendedName>
    </domain>
    <domain>
        <recommendedName>
            <fullName evidence="14">Interleukin-1 beta</fullName>
        </recommendedName>
    </domain>
</protein>
<keyword evidence="6 13" id="KW-0964">Secreted</keyword>
<dbReference type="GO" id="GO:0034116">
    <property type="term" value="P:positive regulation of heterotypic cell-cell adhesion"/>
    <property type="evidence" value="ECO:0007669"/>
    <property type="project" value="Ensembl"/>
</dbReference>
<dbReference type="GO" id="GO:0070374">
    <property type="term" value="P:positive regulation of ERK1 and ERK2 cascade"/>
    <property type="evidence" value="ECO:0007669"/>
    <property type="project" value="Ensembl"/>
</dbReference>
<dbReference type="GO" id="GO:0045917">
    <property type="term" value="P:positive regulation of complement activation"/>
    <property type="evidence" value="ECO:0007669"/>
    <property type="project" value="Ensembl"/>
</dbReference>
<evidence type="ECO:0000256" key="8">
    <source>
        <dbReference type="ARBA" id="ARBA00023198"/>
    </source>
</evidence>
<dbReference type="CDD" id="cd23296">
    <property type="entry name" value="beta-trefoil_IL1B"/>
    <property type="match status" value="1"/>
</dbReference>
<comment type="miscellaneous">
    <text evidence="14">IL1B production occurs in 2 steps, each being controlled by different stimuli. First, inflammatory signals, such as LPS, stimulate the synthesis and promote the accumulation of cytosolic stores of pro-IL1B (priming). Then additional signals are required for inflammasome assembly, leading to CASP1 activation, pro-IL1B processing and eventually secretion of the active cytokine. IL1B processing and secretion are temporarily associated.</text>
</comment>
<dbReference type="GO" id="GO:1903140">
    <property type="term" value="P:regulation of establishment of endothelial barrier"/>
    <property type="evidence" value="ECO:0007669"/>
    <property type="project" value="Ensembl"/>
</dbReference>
<dbReference type="GO" id="GO:0005764">
    <property type="term" value="C:lysosome"/>
    <property type="evidence" value="ECO:0007669"/>
    <property type="project" value="UniProtKB-SubCell"/>
</dbReference>
<dbReference type="SUPFAM" id="SSF50353">
    <property type="entry name" value="Cytokine"/>
    <property type="match status" value="1"/>
</dbReference>
<dbReference type="GO" id="GO:0010641">
    <property type="term" value="P:positive regulation of platelet-derived growth factor receptor signaling pathway"/>
    <property type="evidence" value="ECO:0007669"/>
    <property type="project" value="Ensembl"/>
</dbReference>
<keyword evidence="10 13" id="KW-0497">Mitogen</keyword>
<dbReference type="SMART" id="SM00125">
    <property type="entry name" value="IL1"/>
    <property type="match status" value="1"/>
</dbReference>
<dbReference type="RefSeq" id="XP_040479139.1">
    <property type="nucleotide sequence ID" value="XM_040623205.1"/>
</dbReference>
<evidence type="ECO:0000256" key="13">
    <source>
        <dbReference type="RuleBase" id="RU003753"/>
    </source>
</evidence>
<evidence type="ECO:0000256" key="3">
    <source>
        <dbReference type="ARBA" id="ARBA00010448"/>
    </source>
</evidence>
<dbReference type="Pfam" id="PF00340">
    <property type="entry name" value="IL1"/>
    <property type="match status" value="1"/>
</dbReference>
<dbReference type="Pfam" id="PF02394">
    <property type="entry name" value="IL1_propep"/>
    <property type="match status" value="1"/>
</dbReference>
<evidence type="ECO:0000256" key="9">
    <source>
        <dbReference type="ARBA" id="ARBA00023228"/>
    </source>
</evidence>
<comment type="function">
    <text evidence="12 14">Potent pro-inflammatory cytokine. Initially discovered as the major endogenous pyrogen, induces prostaglandin synthesis, neutrophil influx and activation, T-cell activation and cytokine production, B-cell activation and antibody production, and fibroblast proliferation and collagen production. Promotes Th17 differentiation of T-cells. Synergizes with IL12/interleukin-12 to induce IFNG synthesis from T-helper 1 (Th1) cells. Plays a role in angiogenesis by inducing VEGF production synergistically with TNF and IL6. Involved in transduction of inflammation downstream of pyroptosis: its mature form is specifically released in the extracellular milieu by passing through the gasdermin-D (GSDMD) pore.</text>
</comment>
<dbReference type="GO" id="GO:0071260">
    <property type="term" value="P:cellular response to mechanical stimulus"/>
    <property type="evidence" value="ECO:0007669"/>
    <property type="project" value="Ensembl"/>
</dbReference>
<evidence type="ECO:0000256" key="5">
    <source>
        <dbReference type="ARBA" id="ARBA00022514"/>
    </source>
</evidence>
<dbReference type="GO" id="GO:0051044">
    <property type="term" value="P:positive regulation of membrane protein ectodomain proteolysis"/>
    <property type="evidence" value="ECO:0007669"/>
    <property type="project" value="Ensembl"/>
</dbReference>
<dbReference type="Proteomes" id="UP000261680">
    <property type="component" value="Unplaced"/>
</dbReference>
<dbReference type="GO" id="GO:0010718">
    <property type="term" value="P:positive regulation of epithelial to mesenchymal transition"/>
    <property type="evidence" value="ECO:0007669"/>
    <property type="project" value="Ensembl"/>
</dbReference>
<dbReference type="PANTHER" id="PTHR10078">
    <property type="entry name" value="INTERLEUKIN-1 FAMILY MEMBER"/>
    <property type="match status" value="1"/>
</dbReference>
<dbReference type="PRINTS" id="PR00264">
    <property type="entry name" value="INTERLEUKIN1"/>
</dbReference>
<dbReference type="GO" id="GO:0045766">
    <property type="term" value="P:positive regulation of angiogenesis"/>
    <property type="evidence" value="ECO:0007669"/>
    <property type="project" value="Ensembl"/>
</dbReference>
<dbReference type="GO" id="GO:0032755">
    <property type="term" value="P:positive regulation of interleukin-6 production"/>
    <property type="evidence" value="ECO:0007669"/>
    <property type="project" value="Ensembl"/>
</dbReference>
<dbReference type="GO" id="GO:0010575">
    <property type="term" value="P:positive regulation of vascular endothelial growth factor production"/>
    <property type="evidence" value="ECO:0007669"/>
    <property type="project" value="Ensembl"/>
</dbReference>
<dbReference type="GO" id="GO:0005149">
    <property type="term" value="F:interleukin-1 receptor binding"/>
    <property type="evidence" value="ECO:0007669"/>
    <property type="project" value="UniProtKB-UniRule"/>
</dbReference>
<dbReference type="Ensembl" id="ENSUMAT00000013541.1">
    <property type="protein sequence ID" value="ENSUMAP00000011371.1"/>
    <property type="gene ID" value="ENSUMAG00000008551.1"/>
</dbReference>
<keyword evidence="8 13" id="KW-0395">Inflammatory response</keyword>
<evidence type="ECO:0000256" key="12">
    <source>
        <dbReference type="ARBA" id="ARBA00033717"/>
    </source>
</evidence>
<dbReference type="GO" id="GO:0005829">
    <property type="term" value="C:cytosol"/>
    <property type="evidence" value="ECO:0007669"/>
    <property type="project" value="UniProtKB-SubCell"/>
</dbReference>
<dbReference type="GO" id="GO:0008285">
    <property type="term" value="P:negative regulation of cell population proliferation"/>
    <property type="evidence" value="ECO:0007669"/>
    <property type="project" value="Ensembl"/>
</dbReference>
<evidence type="ECO:0000256" key="6">
    <source>
        <dbReference type="ARBA" id="ARBA00022525"/>
    </source>
</evidence>
<dbReference type="GO" id="GO:0070487">
    <property type="term" value="P:monocyte aggregation"/>
    <property type="evidence" value="ECO:0007669"/>
    <property type="project" value="Ensembl"/>
</dbReference>
<dbReference type="GO" id="GO:2001240">
    <property type="term" value="P:negative regulation of extrinsic apoptotic signaling pathway in absence of ligand"/>
    <property type="evidence" value="ECO:0007669"/>
    <property type="project" value="Ensembl"/>
</dbReference>
<dbReference type="GO" id="GO:0045840">
    <property type="term" value="P:positive regulation of mitotic nuclear division"/>
    <property type="evidence" value="ECO:0007669"/>
    <property type="project" value="Ensembl"/>
</dbReference>
<evidence type="ECO:0000256" key="10">
    <source>
        <dbReference type="ARBA" id="ARBA00023246"/>
    </source>
</evidence>
<dbReference type="GO" id="GO:0050995">
    <property type="term" value="P:negative regulation of lipid catabolic process"/>
    <property type="evidence" value="ECO:0007669"/>
    <property type="project" value="Ensembl"/>
</dbReference>
<dbReference type="GO" id="GO:0010573">
    <property type="term" value="P:vascular endothelial growth factor production"/>
    <property type="evidence" value="ECO:0007669"/>
    <property type="project" value="Ensembl"/>
</dbReference>
<comment type="subunit">
    <text evidence="14">Monomer. Interacts with MEFV.</text>
</comment>
<dbReference type="PRINTS" id="PR01359">
    <property type="entry name" value="INTRLEUKIN1B"/>
</dbReference>
<dbReference type="GO" id="GO:0010744">
    <property type="term" value="P:positive regulation of macrophage derived foam cell differentiation"/>
    <property type="evidence" value="ECO:0007669"/>
    <property type="project" value="Ensembl"/>
</dbReference>
<proteinExistence type="inferred from homology"/>
<dbReference type="PROSITE" id="PS00253">
    <property type="entry name" value="INTERLEUKIN_1"/>
    <property type="match status" value="1"/>
</dbReference>
<dbReference type="GO" id="GO:0030213">
    <property type="term" value="P:hyaluronan biosynthetic process"/>
    <property type="evidence" value="ECO:0007669"/>
    <property type="project" value="Ensembl"/>
</dbReference>
<dbReference type="GO" id="GO:0001660">
    <property type="term" value="P:fever generation"/>
    <property type="evidence" value="ECO:0007669"/>
    <property type="project" value="UniProtKB-UniRule"/>
</dbReference>
<gene>
    <name evidence="14 16 18" type="primary">IL1B</name>
</gene>
<reference evidence="16" key="1">
    <citation type="submission" date="2019-03" db="UniProtKB">
        <authorList>
            <consortium name="Ensembl"/>
        </authorList>
    </citation>
    <scope>IDENTIFICATION</scope>
</reference>
<keyword evidence="5 13" id="KW-0202">Cytokine</keyword>
<evidence type="ECO:0000256" key="11">
    <source>
        <dbReference type="ARBA" id="ARBA00023613"/>
    </source>
</evidence>
<dbReference type="GO" id="GO:0045893">
    <property type="term" value="P:positive regulation of DNA-templated transcription"/>
    <property type="evidence" value="ECO:0007669"/>
    <property type="project" value="Ensembl"/>
</dbReference>
<dbReference type="GO" id="GO:0031394">
    <property type="term" value="P:positive regulation of prostaglandin biosynthetic process"/>
    <property type="evidence" value="ECO:0007669"/>
    <property type="project" value="Ensembl"/>
</dbReference>
<accession>A0A452TSY3</accession>
<dbReference type="PRINTS" id="PR00262">
    <property type="entry name" value="IL1HBGF"/>
</dbReference>
<dbReference type="FunFam" id="2.80.10.50:FF:000027">
    <property type="entry name" value="Interleukin-1 beta"/>
    <property type="match status" value="1"/>
</dbReference>
<feature type="domain" description="Interleukin-1 propeptide" evidence="15">
    <location>
        <begin position="63"/>
        <end position="166"/>
    </location>
</feature>
<dbReference type="GO" id="GO:0050796">
    <property type="term" value="P:regulation of insulin secretion"/>
    <property type="evidence" value="ECO:0007669"/>
    <property type="project" value="Ensembl"/>
</dbReference>
<evidence type="ECO:0000259" key="15">
    <source>
        <dbReference type="Pfam" id="PF02394"/>
    </source>
</evidence>
<dbReference type="GO" id="GO:0051781">
    <property type="term" value="P:positive regulation of cell division"/>
    <property type="evidence" value="ECO:0007669"/>
    <property type="project" value="UniProtKB-KW"/>
</dbReference>
<dbReference type="InterPro" id="IPR000975">
    <property type="entry name" value="IL-1_fam"/>
</dbReference>